<dbReference type="Proteomes" id="UP000245119">
    <property type="component" value="Linkage Group LG9"/>
</dbReference>
<feature type="region of interest" description="Disordered" evidence="1">
    <location>
        <begin position="1510"/>
        <end position="1535"/>
    </location>
</feature>
<comment type="caution">
    <text evidence="3">The sequence shown here is derived from an EMBL/GenBank/DDBJ whole genome shotgun (WGS) entry which is preliminary data.</text>
</comment>
<dbReference type="PANTHER" id="PTHR16207">
    <property type="entry name" value="SET DOMAIN-CONTAINING PROTEIN"/>
    <property type="match status" value="1"/>
</dbReference>
<accession>A0A2T7NTT0</accession>
<feature type="region of interest" description="Disordered" evidence="1">
    <location>
        <begin position="626"/>
        <end position="677"/>
    </location>
</feature>
<feature type="region of interest" description="Disordered" evidence="1">
    <location>
        <begin position="708"/>
        <end position="748"/>
    </location>
</feature>
<dbReference type="Pfam" id="PF12509">
    <property type="entry name" value="DUF3715"/>
    <property type="match status" value="1"/>
</dbReference>
<feature type="compositionally biased region" description="Basic and acidic residues" evidence="1">
    <location>
        <begin position="1273"/>
        <end position="1283"/>
    </location>
</feature>
<gene>
    <name evidence="3" type="ORF">C0Q70_15048</name>
</gene>
<feature type="domain" description="TASOR pseudo-PARP" evidence="2">
    <location>
        <begin position="145"/>
        <end position="290"/>
    </location>
</feature>
<name>A0A2T7NTT0_POMCA</name>
<dbReference type="EMBL" id="PZQS01000009">
    <property type="protein sequence ID" value="PVD24565.1"/>
    <property type="molecule type" value="Genomic_DNA"/>
</dbReference>
<reference evidence="3 4" key="1">
    <citation type="submission" date="2018-04" db="EMBL/GenBank/DDBJ databases">
        <title>The genome of golden apple snail Pomacea canaliculata provides insight into stress tolerance and invasive adaptation.</title>
        <authorList>
            <person name="Liu C."/>
            <person name="Liu B."/>
            <person name="Ren Y."/>
            <person name="Zhang Y."/>
            <person name="Wang H."/>
            <person name="Li S."/>
            <person name="Jiang F."/>
            <person name="Yin L."/>
            <person name="Zhang G."/>
            <person name="Qian W."/>
            <person name="Fan W."/>
        </authorList>
    </citation>
    <scope>NUCLEOTIDE SEQUENCE [LARGE SCALE GENOMIC DNA]</scope>
    <source>
        <strain evidence="3">SZHN2017</strain>
        <tissue evidence="3">Muscle</tissue>
    </source>
</reference>
<keyword evidence="4" id="KW-1185">Reference proteome</keyword>
<feature type="compositionally biased region" description="Basic and acidic residues" evidence="1">
    <location>
        <begin position="1212"/>
        <end position="1226"/>
    </location>
</feature>
<feature type="compositionally biased region" description="Basic residues" evidence="1">
    <location>
        <begin position="1227"/>
        <end position="1242"/>
    </location>
</feature>
<dbReference type="GO" id="GO:0045814">
    <property type="term" value="P:negative regulation of gene expression, epigenetic"/>
    <property type="evidence" value="ECO:0007669"/>
    <property type="project" value="InterPro"/>
</dbReference>
<sequence>MANLFDIFNKRSPRSSTGSENEHERRPSIRTVGTADIPRTAVNNSVSGFENKDGAKVPGNNQLVSDLRHERHENSSSFTIPKLKRNQQDLLTEIPLESHEFQQEILPALTKCYRFPSSSAKFTFQRVQVVHNAERTQMYLQKRKEMRQNGYTEREMADSYAFLFVESDRQVEKICKEGLRVGNVTTCTIGHPAMGVQLCRFVDIIRPGPFPERTSGRLLMFKIMKGRVKAVVENRTGTYLEPTPNHDSHVAKTNSDLVPSSHLQLFESNQIYLYEYGDLNVEPYPRHVLPFAVILYRYKEVSPTVKTPDTPVLMSSPKIAATSAPSLRMIMSSPKEAEDPEYVIWCGRLKDEACYGVNEARILDLHHSCDMAAAAERYFGELTCLRKNGEVYWKGFYINVAELRPRPDSKALFQKLMNHLGKTNTAMCTKIYARRAVQAASTAKYDSCPPSPLSVNTSAGLVPGTIGLLSPPLSVAVHSMPDASPTFRSSSLRRDSELTVWAELLSPTCASRRQPSSSQGIETGEHVAVPTLALNLHKLHRSLSTDLSAREQPLSPSFMLSGYDEGFLTSIPPAACVDYNRLKEAFATQRQIQDGIIGNSSPASSRLEHPKCFGMLSASPLSISRDSHRDLEQDDTITSSTSHDQQGMAPPKTRTFSTTAPASPAPSPEKSVDSDTIDMVSRGPSLLTSTLYTKESFAKAKSIYALPPDIPEYKPTPVAPLYEPSPKRPKLEESPFPSPLQDRIPSRRLSASSDKLLTLKSPSYHPASFSFSRSVRDLPLPVSPADSSTDKLRPTGSSSADIDTADDMKNFLNSVLERKPSIRPPLPPKRQGFCHNQPQDPVLEDASLQLQGERLALSGIVSYPTPVASSQIGYFISTQIAKRIQPCFECLKAKGTDSSLIDSNSAVMVHYLKDDNVKLYSIDCDTSVSSDQISSGLGNNQPENNIMLEMTFKVSANADSTSNTMSHHHLFSQRLLEQHDSKEHMIIPRKFTCVRSDNAHPLVKPCFVLLEDILKVHGAKNLKVTSPLFCKLRGFTSGSSCHSKTRAKQNPLSSLQVQVSSDPSFMMIQSERDISASSPNKLVKEKVSEVNHKLHQDKGMLSCCTSRKSCGGGQDTRASLSFKIPKIAKVEANKSESKEDSSKIHSKHTVQKNGKGHKGCTIGASCELLPNLKTKAKDKSCPVAEHLQKASKSSHLNHTKMSPRKKSMPRKAHSEPHKDHNNESSKPHKVHSKYLSKPHREHSKQPSKLLGDVQQSSRPLGGTSRVVTTPRKNAKECQREGSKHQKNSGNDMMKQPSLSSSDCKSIEHIDLEQWAHRQIPTVMNTTILKSVKDKGKEEAKVDVCLNKQHKKHSRSPTCSVQRLTPNLCCGTSSISCVRCSSESMLPIDIPVDGGRTEKFLVNVLNHKKGSGLSPVLQFNSESTFHYNRETAKQKVHDRLGTSKKLHYQNDSHTLPKSSLGPLDGDPEDNNTAACNQTNSCNTPTEPMNSTQNRKRGCLFLESSNIPAQKVPRRYGDYTSGQSVEGRPSRNHVPDYKPKPVASFQLNYKGHQDLLDNKTSATFLNKFAGMRKSLFSQACYKGFRFKMYTFHRSTVNKLSNRFAFIVARWHDMKEETVQRKTQETAVSGGAEAIIAHSFHHETKKETGKGDTCLSQNMPATSKSLPGVMSAPINNVIESQAVSQKKPGSLSHLSSIAEKAVLVRETNTSAVSDVVEFQSEGLIEVEPFGCKTHLSEKRSTPECWTSLHVSQLGPSPLTSLANKIEPSVAPAMFERGQACKIPQSLGSLSEEACEMLPPALSTCGRPETCFSALDVEKTN</sequence>
<protein>
    <recommendedName>
        <fullName evidence="2">TASOR pseudo-PARP domain-containing protein</fullName>
    </recommendedName>
</protein>
<feature type="region of interest" description="Disordered" evidence="1">
    <location>
        <begin position="1"/>
        <end position="36"/>
    </location>
</feature>
<evidence type="ECO:0000313" key="3">
    <source>
        <dbReference type="EMBL" id="PVD24565.1"/>
    </source>
</evidence>
<feature type="region of interest" description="Disordered" evidence="1">
    <location>
        <begin position="1183"/>
        <end position="1302"/>
    </location>
</feature>
<dbReference type="PANTHER" id="PTHR16207:SF11">
    <property type="entry name" value="SET DOMAIN-CONTAINING PROTEIN"/>
    <property type="match status" value="1"/>
</dbReference>
<feature type="compositionally biased region" description="Basic and acidic residues" evidence="1">
    <location>
        <begin position="1131"/>
        <end position="1143"/>
    </location>
</feature>
<evidence type="ECO:0000256" key="1">
    <source>
        <dbReference type="SAM" id="MobiDB-lite"/>
    </source>
</evidence>
<feature type="compositionally biased region" description="Basic residues" evidence="1">
    <location>
        <begin position="1195"/>
        <end position="1211"/>
    </location>
</feature>
<proteinExistence type="predicted"/>
<dbReference type="InterPro" id="IPR046432">
    <property type="entry name" value="TASOR"/>
</dbReference>
<feature type="compositionally biased region" description="Polar residues" evidence="1">
    <location>
        <begin position="1469"/>
        <end position="1491"/>
    </location>
</feature>
<feature type="compositionally biased region" description="Polar residues" evidence="1">
    <location>
        <begin position="636"/>
        <end position="645"/>
    </location>
</feature>
<feature type="region of interest" description="Disordered" evidence="1">
    <location>
        <begin position="1131"/>
        <end position="1160"/>
    </location>
</feature>
<organism evidence="3 4">
    <name type="scientific">Pomacea canaliculata</name>
    <name type="common">Golden apple snail</name>
    <dbReference type="NCBI Taxonomy" id="400727"/>
    <lineage>
        <taxon>Eukaryota</taxon>
        <taxon>Metazoa</taxon>
        <taxon>Spiralia</taxon>
        <taxon>Lophotrochozoa</taxon>
        <taxon>Mollusca</taxon>
        <taxon>Gastropoda</taxon>
        <taxon>Caenogastropoda</taxon>
        <taxon>Architaenioglossa</taxon>
        <taxon>Ampullarioidea</taxon>
        <taxon>Ampullariidae</taxon>
        <taxon>Pomacea</taxon>
    </lineage>
</organism>
<evidence type="ECO:0000313" key="4">
    <source>
        <dbReference type="Proteomes" id="UP000245119"/>
    </source>
</evidence>
<evidence type="ECO:0000259" key="2">
    <source>
        <dbReference type="Pfam" id="PF12509"/>
    </source>
</evidence>
<feature type="compositionally biased region" description="Basic residues" evidence="1">
    <location>
        <begin position="1144"/>
        <end position="1158"/>
    </location>
</feature>
<feature type="region of interest" description="Disordered" evidence="1">
    <location>
        <begin position="781"/>
        <end position="804"/>
    </location>
</feature>
<dbReference type="InterPro" id="IPR022188">
    <property type="entry name" value="TASOR_DUF3715"/>
</dbReference>
<feature type="region of interest" description="Disordered" evidence="1">
    <location>
        <begin position="1446"/>
        <end position="1491"/>
    </location>
</feature>
<dbReference type="GO" id="GO:0005654">
    <property type="term" value="C:nucleoplasm"/>
    <property type="evidence" value="ECO:0007669"/>
    <property type="project" value="TreeGrafter"/>
</dbReference>